<comment type="caution">
    <text evidence="5">The sequence shown here is derived from an EMBL/GenBank/DDBJ whole genome shotgun (WGS) entry which is preliminary data.</text>
</comment>
<dbReference type="GO" id="GO:0005829">
    <property type="term" value="C:cytosol"/>
    <property type="evidence" value="ECO:0007669"/>
    <property type="project" value="TreeGrafter"/>
</dbReference>
<dbReference type="InterPro" id="IPR004441">
    <property type="entry name" value="rRNA_MeTrfase_TrmH"/>
</dbReference>
<keyword evidence="1" id="KW-0489">Methyltransferase</keyword>
<evidence type="ECO:0000259" key="4">
    <source>
        <dbReference type="SMART" id="SM00967"/>
    </source>
</evidence>
<keyword evidence="6" id="KW-1185">Reference proteome</keyword>
<proteinExistence type="predicted"/>
<dbReference type="CDD" id="cd18103">
    <property type="entry name" value="SpoU-like_RlmB"/>
    <property type="match status" value="1"/>
</dbReference>
<evidence type="ECO:0000256" key="1">
    <source>
        <dbReference type="ARBA" id="ARBA00022603"/>
    </source>
</evidence>
<dbReference type="SMART" id="SM00967">
    <property type="entry name" value="SpoU_sub_bind"/>
    <property type="match status" value="1"/>
</dbReference>
<protein>
    <submittedName>
        <fullName evidence="5">23S rRNA (Guanosine(2251)-2'-O)-methyltransferase RlmB</fullName>
    </submittedName>
</protein>
<feature type="domain" description="RNA 2-O ribose methyltransferase substrate binding" evidence="4">
    <location>
        <begin position="56"/>
        <end position="131"/>
    </location>
</feature>
<dbReference type="InterPro" id="IPR029026">
    <property type="entry name" value="tRNA_m1G_MTases_N"/>
</dbReference>
<gene>
    <name evidence="5" type="ORF">GCM10011273_25050</name>
</gene>
<dbReference type="InterPro" id="IPR001537">
    <property type="entry name" value="SpoU_MeTrfase"/>
</dbReference>
<dbReference type="AlphaFoldDB" id="A0A918QA97"/>
<dbReference type="InterPro" id="IPR013123">
    <property type="entry name" value="SpoU_subst-bd"/>
</dbReference>
<dbReference type="Gene3D" id="3.40.1280.10">
    <property type="match status" value="1"/>
</dbReference>
<dbReference type="Proteomes" id="UP000662572">
    <property type="component" value="Unassembled WGS sequence"/>
</dbReference>
<dbReference type="SUPFAM" id="SSF75217">
    <property type="entry name" value="alpha/beta knot"/>
    <property type="match status" value="1"/>
</dbReference>
<dbReference type="InterPro" id="IPR029028">
    <property type="entry name" value="Alpha/beta_knot_MTases"/>
</dbReference>
<dbReference type="Pfam" id="PF00588">
    <property type="entry name" value="SpoU_methylase"/>
    <property type="match status" value="1"/>
</dbReference>
<dbReference type="PANTHER" id="PTHR46429">
    <property type="entry name" value="23S RRNA (GUANOSINE-2'-O-)-METHYLTRANSFERASE RLMB"/>
    <property type="match status" value="1"/>
</dbReference>
<dbReference type="RefSeq" id="WP_189487065.1">
    <property type="nucleotide sequence ID" value="NZ_BMZB01000003.1"/>
</dbReference>
<feature type="compositionally biased region" description="Basic and acidic residues" evidence="3">
    <location>
        <begin position="31"/>
        <end position="41"/>
    </location>
</feature>
<keyword evidence="2" id="KW-0808">Transferase</keyword>
<reference evidence="5" key="2">
    <citation type="submission" date="2020-09" db="EMBL/GenBank/DDBJ databases">
        <authorList>
            <person name="Sun Q."/>
            <person name="Kim S."/>
        </authorList>
    </citation>
    <scope>NUCLEOTIDE SEQUENCE</scope>
    <source>
        <strain evidence="5">KCTC 32296</strain>
    </source>
</reference>
<accession>A0A918QA97</accession>
<dbReference type="InterPro" id="IPR029064">
    <property type="entry name" value="Ribosomal_eL30-like_sf"/>
</dbReference>
<dbReference type="GO" id="GO:0008173">
    <property type="term" value="F:RNA methyltransferase activity"/>
    <property type="evidence" value="ECO:0007669"/>
    <property type="project" value="InterPro"/>
</dbReference>
<dbReference type="Gene3D" id="3.30.1330.30">
    <property type="match status" value="1"/>
</dbReference>
<evidence type="ECO:0000256" key="2">
    <source>
        <dbReference type="ARBA" id="ARBA00022679"/>
    </source>
</evidence>
<dbReference type="GO" id="GO:0006396">
    <property type="term" value="P:RNA processing"/>
    <property type="evidence" value="ECO:0007669"/>
    <property type="project" value="InterPro"/>
</dbReference>
<dbReference type="Pfam" id="PF08032">
    <property type="entry name" value="SpoU_sub_bind"/>
    <property type="match status" value="1"/>
</dbReference>
<dbReference type="GO" id="GO:0032259">
    <property type="term" value="P:methylation"/>
    <property type="evidence" value="ECO:0007669"/>
    <property type="project" value="UniProtKB-KW"/>
</dbReference>
<sequence length="292" mass="31727">MSINRERNGHKSRQGQKSHFSAKSAPTKPESGGRERSESKPKTPQIQRHKVSEDGWIWGVHAVEAALKNSARKGPFQLFATEDRAKALPQALIRRSDLNFRPTPMADFMRILPQGAVHQGIALNAPPPEGDDLETLMRDHGVLLMLDQVTDPQNVGAIFRSSAAFGVQGLIMQDRHSPIMQGVLAKTAAGAMDMVPFSKVTNLSRALESLRDEGWISIGLAGNTDDTLQGVLETLPQPRKAVLVLGSEGDGLRRLVAEHCDHLAKIPMPGGFESLNVSHAASIALYEACARN</sequence>
<organism evidence="5 6">
    <name type="scientific">Asticcacaulis endophyticus</name>
    <dbReference type="NCBI Taxonomy" id="1395890"/>
    <lineage>
        <taxon>Bacteria</taxon>
        <taxon>Pseudomonadati</taxon>
        <taxon>Pseudomonadota</taxon>
        <taxon>Alphaproteobacteria</taxon>
        <taxon>Caulobacterales</taxon>
        <taxon>Caulobacteraceae</taxon>
        <taxon>Asticcacaulis</taxon>
    </lineage>
</organism>
<dbReference type="NCBIfam" id="TIGR00186">
    <property type="entry name" value="rRNA_methyl_3"/>
    <property type="match status" value="1"/>
</dbReference>
<dbReference type="PANTHER" id="PTHR46429:SF1">
    <property type="entry name" value="23S RRNA (GUANOSINE-2'-O-)-METHYLTRANSFERASE RLMB"/>
    <property type="match status" value="1"/>
</dbReference>
<evidence type="ECO:0000256" key="3">
    <source>
        <dbReference type="SAM" id="MobiDB-lite"/>
    </source>
</evidence>
<reference evidence="5" key="1">
    <citation type="journal article" date="2014" name="Int. J. Syst. Evol. Microbiol.">
        <title>Complete genome sequence of Corynebacterium casei LMG S-19264T (=DSM 44701T), isolated from a smear-ripened cheese.</title>
        <authorList>
            <consortium name="US DOE Joint Genome Institute (JGI-PGF)"/>
            <person name="Walter F."/>
            <person name="Albersmeier A."/>
            <person name="Kalinowski J."/>
            <person name="Ruckert C."/>
        </authorList>
    </citation>
    <scope>NUCLEOTIDE SEQUENCE</scope>
    <source>
        <strain evidence="5">KCTC 32296</strain>
    </source>
</reference>
<evidence type="ECO:0000313" key="5">
    <source>
        <dbReference type="EMBL" id="GGZ37582.1"/>
    </source>
</evidence>
<dbReference type="EMBL" id="BMZB01000003">
    <property type="protein sequence ID" value="GGZ37582.1"/>
    <property type="molecule type" value="Genomic_DNA"/>
</dbReference>
<feature type="region of interest" description="Disordered" evidence="3">
    <location>
        <begin position="1"/>
        <end position="50"/>
    </location>
</feature>
<dbReference type="GO" id="GO:0003723">
    <property type="term" value="F:RNA binding"/>
    <property type="evidence" value="ECO:0007669"/>
    <property type="project" value="InterPro"/>
</dbReference>
<evidence type="ECO:0000313" key="6">
    <source>
        <dbReference type="Proteomes" id="UP000662572"/>
    </source>
</evidence>
<dbReference type="SUPFAM" id="SSF55315">
    <property type="entry name" value="L30e-like"/>
    <property type="match status" value="1"/>
</dbReference>
<name>A0A918QA97_9CAUL</name>